<keyword evidence="3" id="KW-1185">Reference proteome</keyword>
<gene>
    <name evidence="2" type="ORF">BJ970_006745</name>
</gene>
<organism evidence="2 3">
    <name type="scientific">Saccharopolyspora phatthalungensis</name>
    <dbReference type="NCBI Taxonomy" id="664693"/>
    <lineage>
        <taxon>Bacteria</taxon>
        <taxon>Bacillati</taxon>
        <taxon>Actinomycetota</taxon>
        <taxon>Actinomycetes</taxon>
        <taxon>Pseudonocardiales</taxon>
        <taxon>Pseudonocardiaceae</taxon>
        <taxon>Saccharopolyspora</taxon>
    </lineage>
</organism>
<dbReference type="AlphaFoldDB" id="A0A840QFE0"/>
<evidence type="ECO:0000313" key="2">
    <source>
        <dbReference type="EMBL" id="MBB5159146.1"/>
    </source>
</evidence>
<protein>
    <submittedName>
        <fullName evidence="2">Uncharacterized protein</fullName>
    </submittedName>
</protein>
<dbReference type="EMBL" id="JACHIW010000002">
    <property type="protein sequence ID" value="MBB5159146.1"/>
    <property type="molecule type" value="Genomic_DNA"/>
</dbReference>
<evidence type="ECO:0000256" key="1">
    <source>
        <dbReference type="SAM" id="MobiDB-lite"/>
    </source>
</evidence>
<feature type="compositionally biased region" description="Polar residues" evidence="1">
    <location>
        <begin position="46"/>
        <end position="57"/>
    </location>
</feature>
<feature type="region of interest" description="Disordered" evidence="1">
    <location>
        <begin position="26"/>
        <end position="57"/>
    </location>
</feature>
<sequence>MADRHRRTGIIAAGVMWTGELFQQADSDGLRPAVEPGSPARHGTSEMPSTTPQTVAR</sequence>
<accession>A0A840QFE0</accession>
<comment type="caution">
    <text evidence="2">The sequence shown here is derived from an EMBL/GenBank/DDBJ whole genome shotgun (WGS) entry which is preliminary data.</text>
</comment>
<dbReference type="Proteomes" id="UP000584374">
    <property type="component" value="Unassembled WGS sequence"/>
</dbReference>
<name>A0A840QFE0_9PSEU</name>
<dbReference type="RefSeq" id="WP_184731387.1">
    <property type="nucleotide sequence ID" value="NZ_JACHIW010000002.1"/>
</dbReference>
<reference evidence="2 3" key="1">
    <citation type="submission" date="2020-08" db="EMBL/GenBank/DDBJ databases">
        <title>Sequencing the genomes of 1000 actinobacteria strains.</title>
        <authorList>
            <person name="Klenk H.-P."/>
        </authorList>
    </citation>
    <scope>NUCLEOTIDE SEQUENCE [LARGE SCALE GENOMIC DNA]</scope>
    <source>
        <strain evidence="2 3">DSM 45584</strain>
    </source>
</reference>
<proteinExistence type="predicted"/>
<evidence type="ECO:0000313" key="3">
    <source>
        <dbReference type="Proteomes" id="UP000584374"/>
    </source>
</evidence>